<sequence>MELTSKSRLPRLVKERIIYEYLSGSKT</sequence>
<proteinExistence type="predicted"/>
<name>A0A5J4SPL1_9ZZZZ</name>
<organism evidence="1">
    <name type="scientific">termite gut metagenome</name>
    <dbReference type="NCBI Taxonomy" id="433724"/>
    <lineage>
        <taxon>unclassified sequences</taxon>
        <taxon>metagenomes</taxon>
        <taxon>organismal metagenomes</taxon>
    </lineage>
</organism>
<feature type="non-terminal residue" evidence="1">
    <location>
        <position position="27"/>
    </location>
</feature>
<accession>A0A5J4SPL1</accession>
<gene>
    <name evidence="1" type="ORF">EZS27_004328</name>
</gene>
<dbReference type="EMBL" id="SNRY01000074">
    <property type="protein sequence ID" value="KAA6348189.1"/>
    <property type="molecule type" value="Genomic_DNA"/>
</dbReference>
<evidence type="ECO:0000313" key="1">
    <source>
        <dbReference type="EMBL" id="KAA6348189.1"/>
    </source>
</evidence>
<comment type="caution">
    <text evidence="1">The sequence shown here is derived from an EMBL/GenBank/DDBJ whole genome shotgun (WGS) entry which is preliminary data.</text>
</comment>
<reference evidence="1" key="1">
    <citation type="submission" date="2019-03" db="EMBL/GenBank/DDBJ databases">
        <title>Single cell metagenomics reveals metabolic interactions within the superorganism composed of flagellate Streblomastix strix and complex community of Bacteroidetes bacteria on its surface.</title>
        <authorList>
            <person name="Treitli S.C."/>
            <person name="Kolisko M."/>
            <person name="Husnik F."/>
            <person name="Keeling P."/>
            <person name="Hampl V."/>
        </authorList>
    </citation>
    <scope>NUCLEOTIDE SEQUENCE</scope>
    <source>
        <strain evidence="1">STM</strain>
    </source>
</reference>
<protein>
    <submittedName>
        <fullName evidence="1">Uncharacterized protein</fullName>
    </submittedName>
</protein>
<dbReference type="AlphaFoldDB" id="A0A5J4SPL1"/>